<feature type="domain" description="Fido" evidence="1">
    <location>
        <begin position="5"/>
        <end position="123"/>
    </location>
</feature>
<comment type="caution">
    <text evidence="2">The sequence shown here is derived from an EMBL/GenBank/DDBJ whole genome shotgun (WGS) entry which is preliminary data.</text>
</comment>
<dbReference type="Pfam" id="PF02661">
    <property type="entry name" value="Fic"/>
    <property type="match status" value="1"/>
</dbReference>
<dbReference type="NCBIfam" id="TIGR01550">
    <property type="entry name" value="DOC_P1"/>
    <property type="match status" value="1"/>
</dbReference>
<evidence type="ECO:0000313" key="3">
    <source>
        <dbReference type="Proteomes" id="UP001597460"/>
    </source>
</evidence>
<evidence type="ECO:0000259" key="1">
    <source>
        <dbReference type="PROSITE" id="PS51459"/>
    </source>
</evidence>
<dbReference type="InterPro" id="IPR003812">
    <property type="entry name" value="Fido"/>
</dbReference>
<dbReference type="InterPro" id="IPR053737">
    <property type="entry name" value="Type_II_TA_Toxin"/>
</dbReference>
<dbReference type="RefSeq" id="WP_390303644.1">
    <property type="nucleotide sequence ID" value="NZ_JBHULI010000025.1"/>
</dbReference>
<dbReference type="SUPFAM" id="SSF140931">
    <property type="entry name" value="Fic-like"/>
    <property type="match status" value="1"/>
</dbReference>
<proteinExistence type="predicted"/>
<name>A0ABW5JMN7_9BACT</name>
<protein>
    <submittedName>
        <fullName evidence="2">Type II toxin-antitoxin system death-on-curing family toxin</fullName>
    </submittedName>
</protein>
<sequence length="128" mass="14454">MIKFLDKKTILLFHEDQIKTYGGKSGVRDHDLLESALAQPQSSFGGEYVHDTIYKMAAAYGFHICSNHPFFDGNKRTALVAIYTFLFVNGYKLHAEKKSLYAVIMDLANGNLGKEELSEFLKKNTSKI</sequence>
<organism evidence="2 3">
    <name type="scientific">Gracilimonas halophila</name>
    <dbReference type="NCBI Taxonomy" id="1834464"/>
    <lineage>
        <taxon>Bacteria</taxon>
        <taxon>Pseudomonadati</taxon>
        <taxon>Balneolota</taxon>
        <taxon>Balneolia</taxon>
        <taxon>Balneolales</taxon>
        <taxon>Balneolaceae</taxon>
        <taxon>Gracilimonas</taxon>
    </lineage>
</organism>
<dbReference type="PANTHER" id="PTHR39426:SF1">
    <property type="entry name" value="HOMOLOGY TO DEATH-ON-CURING PROTEIN OF PHAGE P1"/>
    <property type="match status" value="1"/>
</dbReference>
<dbReference type="PROSITE" id="PS51459">
    <property type="entry name" value="FIDO"/>
    <property type="match status" value="1"/>
</dbReference>
<reference evidence="3" key="1">
    <citation type="journal article" date="2019" name="Int. J. Syst. Evol. Microbiol.">
        <title>The Global Catalogue of Microorganisms (GCM) 10K type strain sequencing project: providing services to taxonomists for standard genome sequencing and annotation.</title>
        <authorList>
            <consortium name="The Broad Institute Genomics Platform"/>
            <consortium name="The Broad Institute Genome Sequencing Center for Infectious Disease"/>
            <person name="Wu L."/>
            <person name="Ma J."/>
        </authorList>
    </citation>
    <scope>NUCLEOTIDE SEQUENCE [LARGE SCALE GENOMIC DNA]</scope>
    <source>
        <strain evidence="3">KCTC 52042</strain>
    </source>
</reference>
<dbReference type="Gene3D" id="1.20.120.1870">
    <property type="entry name" value="Fic/DOC protein, Fido domain"/>
    <property type="match status" value="1"/>
</dbReference>
<accession>A0ABW5JMN7</accession>
<gene>
    <name evidence="2" type="ORF">ACFSVN_13200</name>
</gene>
<dbReference type="PANTHER" id="PTHR39426">
    <property type="entry name" value="HOMOLOGY TO DEATH-ON-CURING PROTEIN OF PHAGE P1"/>
    <property type="match status" value="1"/>
</dbReference>
<dbReference type="EMBL" id="JBHULI010000025">
    <property type="protein sequence ID" value="MFD2533405.1"/>
    <property type="molecule type" value="Genomic_DNA"/>
</dbReference>
<evidence type="ECO:0000313" key="2">
    <source>
        <dbReference type="EMBL" id="MFD2533405.1"/>
    </source>
</evidence>
<dbReference type="PIRSF" id="PIRSF018297">
    <property type="entry name" value="Doc"/>
    <property type="match status" value="1"/>
</dbReference>
<dbReference type="Proteomes" id="UP001597460">
    <property type="component" value="Unassembled WGS sequence"/>
</dbReference>
<keyword evidence="3" id="KW-1185">Reference proteome</keyword>
<dbReference type="InterPro" id="IPR006440">
    <property type="entry name" value="Doc"/>
</dbReference>
<dbReference type="InterPro" id="IPR036597">
    <property type="entry name" value="Fido-like_dom_sf"/>
</dbReference>